<feature type="compositionally biased region" description="Gly residues" evidence="3">
    <location>
        <begin position="350"/>
        <end position="379"/>
    </location>
</feature>
<dbReference type="PANTHER" id="PTHR32347:SF23">
    <property type="entry name" value="BLL5650 PROTEIN"/>
    <property type="match status" value="1"/>
</dbReference>
<organism evidence="8 9">
    <name type="scientific">Thermomonospora echinospora</name>
    <dbReference type="NCBI Taxonomy" id="1992"/>
    <lineage>
        <taxon>Bacteria</taxon>
        <taxon>Bacillati</taxon>
        <taxon>Actinomycetota</taxon>
        <taxon>Actinomycetes</taxon>
        <taxon>Streptosporangiales</taxon>
        <taxon>Thermomonosporaceae</taxon>
        <taxon>Thermomonospora</taxon>
    </lineage>
</organism>
<evidence type="ECO:0000256" key="3">
    <source>
        <dbReference type="SAM" id="MobiDB-lite"/>
    </source>
</evidence>
<dbReference type="InterPro" id="IPR058647">
    <property type="entry name" value="BSH_CzcB-like"/>
</dbReference>
<dbReference type="Pfam" id="PF25975">
    <property type="entry name" value="CzcB_C"/>
    <property type="match status" value="1"/>
</dbReference>
<feature type="region of interest" description="Disordered" evidence="3">
    <location>
        <begin position="349"/>
        <end position="379"/>
    </location>
</feature>
<dbReference type="InterPro" id="IPR050465">
    <property type="entry name" value="UPF0194_transport"/>
</dbReference>
<dbReference type="InterPro" id="IPR058636">
    <property type="entry name" value="Beta-barrel_YknX"/>
</dbReference>
<evidence type="ECO:0000256" key="2">
    <source>
        <dbReference type="ARBA" id="ARBA00023054"/>
    </source>
</evidence>
<dbReference type="InterPro" id="IPR058649">
    <property type="entry name" value="CzcB_C"/>
</dbReference>
<dbReference type="EMBL" id="FNVO01000009">
    <property type="protein sequence ID" value="SEG69413.1"/>
    <property type="molecule type" value="Genomic_DNA"/>
</dbReference>
<evidence type="ECO:0000256" key="4">
    <source>
        <dbReference type="SAM" id="SignalP"/>
    </source>
</evidence>
<dbReference type="PANTHER" id="PTHR32347">
    <property type="entry name" value="EFFLUX SYSTEM COMPONENT YKNX-RELATED"/>
    <property type="match status" value="1"/>
</dbReference>
<keyword evidence="4" id="KW-0732">Signal</keyword>
<feature type="domain" description="CzcB-like barrel-sandwich hybrid" evidence="5">
    <location>
        <begin position="56"/>
        <end position="154"/>
    </location>
</feature>
<keyword evidence="9" id="KW-1185">Reference proteome</keyword>
<accession>A0A1H6C943</accession>
<dbReference type="Proteomes" id="UP000236723">
    <property type="component" value="Unassembled WGS sequence"/>
</dbReference>
<gene>
    <name evidence="8" type="ORF">SAMN04489712_10981</name>
</gene>
<dbReference type="AlphaFoldDB" id="A0A1H6C943"/>
<comment type="subcellular location">
    <subcellularLocation>
        <location evidence="1">Cell envelope</location>
    </subcellularLocation>
</comment>
<proteinExistence type="predicted"/>
<evidence type="ECO:0000259" key="6">
    <source>
        <dbReference type="Pfam" id="PF25975"/>
    </source>
</evidence>
<dbReference type="Gene3D" id="2.40.30.170">
    <property type="match status" value="1"/>
</dbReference>
<evidence type="ECO:0000259" key="7">
    <source>
        <dbReference type="Pfam" id="PF25990"/>
    </source>
</evidence>
<sequence>MNGALTAVLLAAAALSYTALTGDGEQAAPARTATVSRGTLLASVSASGSVTSARTADLSFGTSGTVESIRVKVGDKVTKGQVLATLDDEAAQEAVTSAKAALDAAAEGDTATASGYSTYVSAKAEYNDALRQLSGTTMKAPFSGTITALNGTVGGPSGGSGSSGSSTSGGGQGGAGGGGSSSGSAGSGSGSGSSTGSGFLTIAATSRLEMTASFTEADIVKIKKGRPATVTFDALPDVTASGKVASIDQTSTTTDNVVQYGVRISLADPPSGLRLGQTGKVTVVTGQADDVLYVPAAAVRTAGGRSTVTVVQNGQRTTTVVETGLSGDQGVEIRSGLSEGTTVLLNTTTTGGGSGGRPQFGGGMGGGLPGGGMPGGGRP</sequence>
<evidence type="ECO:0000256" key="1">
    <source>
        <dbReference type="ARBA" id="ARBA00004196"/>
    </source>
</evidence>
<feature type="compositionally biased region" description="Gly residues" evidence="3">
    <location>
        <begin position="152"/>
        <end position="193"/>
    </location>
</feature>
<evidence type="ECO:0000313" key="8">
    <source>
        <dbReference type="EMBL" id="SEG69413.1"/>
    </source>
</evidence>
<feature type="domain" description="CzcB-like C-terminal circularly permuted SH3-like" evidence="6">
    <location>
        <begin position="293"/>
        <end position="343"/>
    </location>
</feature>
<feature type="signal peptide" evidence="4">
    <location>
        <begin position="1"/>
        <end position="21"/>
    </location>
</feature>
<keyword evidence="2" id="KW-0175">Coiled coil</keyword>
<dbReference type="Gene3D" id="2.40.50.100">
    <property type="match status" value="1"/>
</dbReference>
<reference evidence="9" key="1">
    <citation type="submission" date="2016-10" db="EMBL/GenBank/DDBJ databases">
        <authorList>
            <person name="Varghese N."/>
            <person name="Submissions S."/>
        </authorList>
    </citation>
    <scope>NUCLEOTIDE SEQUENCE [LARGE SCALE GENOMIC DNA]</scope>
    <source>
        <strain evidence="9">DSM 43163</strain>
    </source>
</reference>
<feature type="chain" id="PRO_5038660861" evidence="4">
    <location>
        <begin position="22"/>
        <end position="379"/>
    </location>
</feature>
<dbReference type="GO" id="GO:0030313">
    <property type="term" value="C:cell envelope"/>
    <property type="evidence" value="ECO:0007669"/>
    <property type="project" value="UniProtKB-SubCell"/>
</dbReference>
<evidence type="ECO:0000259" key="5">
    <source>
        <dbReference type="Pfam" id="PF25973"/>
    </source>
</evidence>
<dbReference type="Gene3D" id="2.40.420.20">
    <property type="match status" value="1"/>
</dbReference>
<protein>
    <submittedName>
        <fullName evidence="8">Membrane fusion protein, macrolide-specific efflux system</fullName>
    </submittedName>
</protein>
<dbReference type="SUPFAM" id="SSF111369">
    <property type="entry name" value="HlyD-like secretion proteins"/>
    <property type="match status" value="1"/>
</dbReference>
<dbReference type="Pfam" id="PF25990">
    <property type="entry name" value="Beta-barrel_YknX"/>
    <property type="match status" value="1"/>
</dbReference>
<name>A0A1H6C943_9ACTN</name>
<feature type="domain" description="YknX-like beta-barrel" evidence="7">
    <location>
        <begin position="209"/>
        <end position="278"/>
    </location>
</feature>
<evidence type="ECO:0000313" key="9">
    <source>
        <dbReference type="Proteomes" id="UP000236723"/>
    </source>
</evidence>
<dbReference type="Pfam" id="PF25973">
    <property type="entry name" value="BSH_CzcB"/>
    <property type="match status" value="1"/>
</dbReference>
<feature type="region of interest" description="Disordered" evidence="3">
    <location>
        <begin position="151"/>
        <end position="193"/>
    </location>
</feature>